<dbReference type="Gene3D" id="3.30.1150.10">
    <property type="match status" value="1"/>
</dbReference>
<name>A0ABS9BK01_9BACT</name>
<comment type="caution">
    <text evidence="12">The sequence shown here is derived from an EMBL/GenBank/DDBJ whole genome shotgun (WGS) entry which is preliminary data.</text>
</comment>
<comment type="subcellular location">
    <subcellularLocation>
        <location evidence="1">Cell inner membrane</location>
        <topology evidence="1">Single-pass membrane protein</topology>
        <orientation evidence="1">Periplasmic side</orientation>
    </subcellularLocation>
</comment>
<dbReference type="RefSeq" id="WP_234866609.1">
    <property type="nucleotide sequence ID" value="NZ_JAKEVY010000003.1"/>
</dbReference>
<dbReference type="SUPFAM" id="SSF74653">
    <property type="entry name" value="TolA/TonB C-terminal domain"/>
    <property type="match status" value="1"/>
</dbReference>
<dbReference type="InterPro" id="IPR037682">
    <property type="entry name" value="TonB_C"/>
</dbReference>
<keyword evidence="10" id="KW-0732">Signal</keyword>
<evidence type="ECO:0000256" key="7">
    <source>
        <dbReference type="ARBA" id="ARBA00022927"/>
    </source>
</evidence>
<sequence>MRVVFLSLLMVLSVLSFAQQPGAMPEVKKFYFKSFFDRVKSPQKGADFVETVTVGADSITHVEIRHITLDQIVLDAFLKKEEPVGMWYYHLANGGRLLNYDFNLVYGSAAPDSTEKAFFVPNLPEITNLLVDVPEKKYVAPELATGDGDLSQFMQNNLVFPYYSMVNKQYGRVLIGLQIDEEGTVSRITVENGVNVYLDKEAMRIMKKIRFRSGAKLDGQPKRIYYRLYISFFQ</sequence>
<keyword evidence="8" id="KW-1133">Transmembrane helix</keyword>
<reference evidence="12 13" key="1">
    <citation type="submission" date="2022-01" db="EMBL/GenBank/DDBJ databases">
        <title>Flavihumibacter sp. nov., isolated from sediment of a river.</title>
        <authorList>
            <person name="Liu H."/>
        </authorList>
    </citation>
    <scope>NUCLEOTIDE SEQUENCE [LARGE SCALE GENOMIC DNA]</scope>
    <source>
        <strain evidence="12 13">RY-1</strain>
    </source>
</reference>
<dbReference type="EMBL" id="JAKEVY010000003">
    <property type="protein sequence ID" value="MCF1715660.1"/>
    <property type="molecule type" value="Genomic_DNA"/>
</dbReference>
<evidence type="ECO:0000313" key="13">
    <source>
        <dbReference type="Proteomes" id="UP001200145"/>
    </source>
</evidence>
<keyword evidence="13" id="KW-1185">Reference proteome</keyword>
<dbReference type="InterPro" id="IPR006260">
    <property type="entry name" value="TonB/TolA_C"/>
</dbReference>
<accession>A0ABS9BK01</accession>
<dbReference type="Proteomes" id="UP001200145">
    <property type="component" value="Unassembled WGS sequence"/>
</dbReference>
<feature type="signal peptide" evidence="10">
    <location>
        <begin position="1"/>
        <end position="18"/>
    </location>
</feature>
<evidence type="ECO:0000256" key="9">
    <source>
        <dbReference type="ARBA" id="ARBA00023136"/>
    </source>
</evidence>
<proteinExistence type="inferred from homology"/>
<keyword evidence="9" id="KW-0472">Membrane</keyword>
<dbReference type="PANTHER" id="PTHR33446">
    <property type="entry name" value="PROTEIN TONB-RELATED"/>
    <property type="match status" value="1"/>
</dbReference>
<keyword evidence="7" id="KW-0653">Protein transport</keyword>
<keyword evidence="4" id="KW-1003">Cell membrane</keyword>
<dbReference type="NCBIfam" id="TIGR01352">
    <property type="entry name" value="tonB_Cterm"/>
    <property type="match status" value="1"/>
</dbReference>
<dbReference type="InterPro" id="IPR051045">
    <property type="entry name" value="TonB-dependent_transducer"/>
</dbReference>
<evidence type="ECO:0000256" key="1">
    <source>
        <dbReference type="ARBA" id="ARBA00004383"/>
    </source>
</evidence>
<keyword evidence="3" id="KW-0813">Transport</keyword>
<dbReference type="Pfam" id="PF03544">
    <property type="entry name" value="TonB_C"/>
    <property type="match status" value="1"/>
</dbReference>
<gene>
    <name evidence="12" type="ORF">L0U88_13565</name>
</gene>
<feature type="domain" description="TonB C-terminal" evidence="11">
    <location>
        <begin position="157"/>
        <end position="232"/>
    </location>
</feature>
<evidence type="ECO:0000256" key="6">
    <source>
        <dbReference type="ARBA" id="ARBA00022692"/>
    </source>
</evidence>
<dbReference type="PANTHER" id="PTHR33446:SF2">
    <property type="entry name" value="PROTEIN TONB"/>
    <property type="match status" value="1"/>
</dbReference>
<evidence type="ECO:0000256" key="4">
    <source>
        <dbReference type="ARBA" id="ARBA00022475"/>
    </source>
</evidence>
<evidence type="ECO:0000256" key="3">
    <source>
        <dbReference type="ARBA" id="ARBA00022448"/>
    </source>
</evidence>
<evidence type="ECO:0000256" key="5">
    <source>
        <dbReference type="ARBA" id="ARBA00022519"/>
    </source>
</evidence>
<evidence type="ECO:0000259" key="11">
    <source>
        <dbReference type="Pfam" id="PF03544"/>
    </source>
</evidence>
<comment type="similarity">
    <text evidence="2">Belongs to the TonB family.</text>
</comment>
<keyword evidence="5" id="KW-0997">Cell inner membrane</keyword>
<feature type="chain" id="PRO_5046230532" evidence="10">
    <location>
        <begin position="19"/>
        <end position="234"/>
    </location>
</feature>
<organism evidence="12 13">
    <name type="scientific">Flavihumibacter fluminis</name>
    <dbReference type="NCBI Taxonomy" id="2909236"/>
    <lineage>
        <taxon>Bacteria</taxon>
        <taxon>Pseudomonadati</taxon>
        <taxon>Bacteroidota</taxon>
        <taxon>Chitinophagia</taxon>
        <taxon>Chitinophagales</taxon>
        <taxon>Chitinophagaceae</taxon>
        <taxon>Flavihumibacter</taxon>
    </lineage>
</organism>
<keyword evidence="6" id="KW-0812">Transmembrane</keyword>
<evidence type="ECO:0000256" key="8">
    <source>
        <dbReference type="ARBA" id="ARBA00022989"/>
    </source>
</evidence>
<evidence type="ECO:0000256" key="2">
    <source>
        <dbReference type="ARBA" id="ARBA00006555"/>
    </source>
</evidence>
<protein>
    <submittedName>
        <fullName evidence="12">Energy transducer TonB</fullName>
    </submittedName>
</protein>
<evidence type="ECO:0000313" key="12">
    <source>
        <dbReference type="EMBL" id="MCF1715660.1"/>
    </source>
</evidence>
<evidence type="ECO:0000256" key="10">
    <source>
        <dbReference type="SAM" id="SignalP"/>
    </source>
</evidence>